<dbReference type="SUPFAM" id="SSF82919">
    <property type="entry name" value="Zn-finger domain of Sec23/24"/>
    <property type="match status" value="1"/>
</dbReference>
<evidence type="ECO:0000259" key="4">
    <source>
        <dbReference type="Pfam" id="PF00626"/>
    </source>
</evidence>
<feature type="domain" description="Zinc finger Sec23/Sec24-type" evidence="5">
    <location>
        <begin position="242"/>
        <end position="280"/>
    </location>
</feature>
<dbReference type="SUPFAM" id="SSF81811">
    <property type="entry name" value="Helical domain of Sec23/24"/>
    <property type="match status" value="1"/>
</dbReference>
<dbReference type="SUPFAM" id="SSF81995">
    <property type="entry name" value="beta-sandwich domain of Sec23/24"/>
    <property type="match status" value="1"/>
</dbReference>
<feature type="domain" description="Sec23/Sec24 helical" evidence="7">
    <location>
        <begin position="807"/>
        <end position="856"/>
    </location>
</feature>
<dbReference type="Gene3D" id="3.40.20.10">
    <property type="entry name" value="Severin"/>
    <property type="match status" value="1"/>
</dbReference>
<dbReference type="InterPro" id="IPR007123">
    <property type="entry name" value="Gelsolin-like_dom"/>
</dbReference>
<evidence type="ECO:0000259" key="5">
    <source>
        <dbReference type="Pfam" id="PF04810"/>
    </source>
</evidence>
<dbReference type="Pfam" id="PF04810">
    <property type="entry name" value="zf-Sec23_Sec24"/>
    <property type="match status" value="1"/>
</dbReference>
<feature type="domain" description="Gelsolin-like" evidence="4">
    <location>
        <begin position="953"/>
        <end position="994"/>
    </location>
</feature>
<dbReference type="InterPro" id="IPR036174">
    <property type="entry name" value="Znf_Sec23_Sec24_sf"/>
</dbReference>
<evidence type="ECO:0000256" key="3">
    <source>
        <dbReference type="ARBA" id="ARBA00022927"/>
    </source>
</evidence>
<dbReference type="GO" id="GO:0030127">
    <property type="term" value="C:COPII vesicle coat"/>
    <property type="evidence" value="ECO:0007669"/>
    <property type="project" value="InterPro"/>
</dbReference>
<dbReference type="Gene3D" id="3.40.50.410">
    <property type="entry name" value="von Willebrand factor, type A domain"/>
    <property type="match status" value="1"/>
</dbReference>
<dbReference type="InterPro" id="IPR006900">
    <property type="entry name" value="Sec23/24_helical_dom"/>
</dbReference>
<dbReference type="Pfam" id="PF04815">
    <property type="entry name" value="Sec23_helical"/>
    <property type="match status" value="1"/>
</dbReference>
<organism evidence="9 10">
    <name type="scientific">Cryptosporidium xiaoi</name>
    <dbReference type="NCBI Taxonomy" id="659607"/>
    <lineage>
        <taxon>Eukaryota</taxon>
        <taxon>Sar</taxon>
        <taxon>Alveolata</taxon>
        <taxon>Apicomplexa</taxon>
        <taxon>Conoidasida</taxon>
        <taxon>Coccidia</taxon>
        <taxon>Eucoccidiorida</taxon>
        <taxon>Eimeriorina</taxon>
        <taxon>Cryptosporidiidae</taxon>
        <taxon>Cryptosporidium</taxon>
    </lineage>
</organism>
<dbReference type="GO" id="GO:0006886">
    <property type="term" value="P:intracellular protein transport"/>
    <property type="evidence" value="ECO:0007669"/>
    <property type="project" value="InterPro"/>
</dbReference>
<dbReference type="Gene3D" id="2.60.40.1670">
    <property type="entry name" value="beta-sandwich domain of Sec23/24"/>
    <property type="match status" value="1"/>
</dbReference>
<dbReference type="GO" id="GO:0070971">
    <property type="term" value="C:endoplasmic reticulum exit site"/>
    <property type="evidence" value="ECO:0007669"/>
    <property type="project" value="TreeGrafter"/>
</dbReference>
<dbReference type="InterPro" id="IPR012990">
    <property type="entry name" value="Beta-sandwich_Sec23_24"/>
</dbReference>
<dbReference type="InterPro" id="IPR036465">
    <property type="entry name" value="vWFA_dom_sf"/>
</dbReference>
<dbReference type="PANTHER" id="PTHR13803">
    <property type="entry name" value="SEC24-RELATED PROTEIN"/>
    <property type="match status" value="1"/>
</dbReference>
<evidence type="ECO:0000259" key="6">
    <source>
        <dbReference type="Pfam" id="PF04811"/>
    </source>
</evidence>
<comment type="caution">
    <text evidence="9">The sequence shown here is derived from an EMBL/GenBank/DDBJ whole genome shotgun (WGS) entry which is preliminary data.</text>
</comment>
<name>A0AAV9Y3F9_9CRYT</name>
<keyword evidence="10" id="KW-1185">Reference proteome</keyword>
<dbReference type="InterPro" id="IPR029006">
    <property type="entry name" value="ADF-H/Gelsolin-like_dom_sf"/>
</dbReference>
<evidence type="ECO:0000256" key="2">
    <source>
        <dbReference type="ARBA" id="ARBA00022448"/>
    </source>
</evidence>
<dbReference type="InterPro" id="IPR036175">
    <property type="entry name" value="Sec23/24_helical_dom_sf"/>
</dbReference>
<reference evidence="9 10" key="1">
    <citation type="submission" date="2023-10" db="EMBL/GenBank/DDBJ databases">
        <title>Comparative genomics analysis reveals potential genetic determinants of host preference in Cryptosporidium xiaoi.</title>
        <authorList>
            <person name="Xiao L."/>
            <person name="Li J."/>
        </authorList>
    </citation>
    <scope>NUCLEOTIDE SEQUENCE [LARGE SCALE GENOMIC DNA]</scope>
    <source>
        <strain evidence="9 10">52996</strain>
    </source>
</reference>
<dbReference type="GO" id="GO:0000149">
    <property type="term" value="F:SNARE binding"/>
    <property type="evidence" value="ECO:0007669"/>
    <property type="project" value="TreeGrafter"/>
</dbReference>
<dbReference type="InterPro" id="IPR036180">
    <property type="entry name" value="Gelsolin-like_dom_sf"/>
</dbReference>
<gene>
    <name evidence="9" type="ORF">RS030_101632</name>
</gene>
<dbReference type="Pfam" id="PF00626">
    <property type="entry name" value="Gelsolin"/>
    <property type="match status" value="1"/>
</dbReference>
<dbReference type="Pfam" id="PF08033">
    <property type="entry name" value="Sec23_BS"/>
    <property type="match status" value="1"/>
</dbReference>
<evidence type="ECO:0000256" key="1">
    <source>
        <dbReference type="ARBA" id="ARBA00008334"/>
    </source>
</evidence>
<keyword evidence="2" id="KW-0813">Transport</keyword>
<evidence type="ECO:0000313" key="10">
    <source>
        <dbReference type="Proteomes" id="UP001311799"/>
    </source>
</evidence>
<keyword evidence="3" id="KW-0653">Protein transport</keyword>
<dbReference type="GO" id="GO:0008270">
    <property type="term" value="F:zinc ion binding"/>
    <property type="evidence" value="ECO:0007669"/>
    <property type="project" value="InterPro"/>
</dbReference>
<dbReference type="GO" id="GO:0090110">
    <property type="term" value="P:COPII-coated vesicle cargo loading"/>
    <property type="evidence" value="ECO:0007669"/>
    <property type="project" value="TreeGrafter"/>
</dbReference>
<protein>
    <submittedName>
        <fullName evidence="9">SEC24C-like component of COPII coatamer of ER-golgi vesicles</fullName>
    </submittedName>
</protein>
<dbReference type="InterPro" id="IPR006896">
    <property type="entry name" value="Sec23/24_trunk_dom"/>
</dbReference>
<sequence>MRVGQIYGNNYLNSGAELSMNNQVNNLAGNAYQNNRNINLTSQHNSASTEEIRGCLAPNLSCSNIQSSQNGVSSNASQYLTNNNNYYSNRVNGHNYNGYNYNDHANNLNQSYISTNNVESVHESEQKSGFVTSLTKPIQSRVDPSQIPRPVFGNITEKECNIYDSDKYTFPPNSLNEPHSMILDRGNATSKYYKLTLNQIPSQHSILQSMKLPCAAIVQPFPLLSELDKPVPIVNSSITVEPIRCVRCRAYANPFTCVSQNGDQCLCNFCGHTFDIPMDYLRLLQSQIKTQNYQNDDQLNYPEIYHGVVDYYAPASLGLTAEPELPCYCFLIEISSYSYQNNIINMVIYCLKYIFNQLSERSPETNVILIFYSREIILFPYQYNKNSSSQIRMSVISDIMEPFIPCPLSEICIPISEAINYLNELLDKAPDLMKSHITPNNAYYSALSLAIQIFQLKKCTGTILTFISSIPNIGIASINNKDVTIAPKSPPRRTSRGMKQSAGFVSGYVVHNIQQLDLLIQQCKSTNVSVETFVITQINNNNNINDYINNNANMLPTSTLSYIPQHTGGKLRLFSDFSFEKIYNDVYKVLYSIFFIHNVAYDCTFKLRCSKGIAVSKVYAPWTAGGPTPDLTAFQIPKIDSNTAIAFLLRHEENLDQKKNVYLQAACLYTCKDKRVRLLRVLTISIPVTTSITTAFRYASIEPIVNIYARMAAHHIVSKGQRIGGKGNGNNNNSYSNNSNVGICGNNSAINGSGVTSGNGMANSIGGIGTSIGNTINNSLNINNLVPGLPFSSSKNSNNLLLMWKQETLNSIIDMLFSYRENCANTSSTGQLILPDSLKLTLIYISSLFKCPALMPLNTVLEFSISEQIVGLYELLHASVSYTTALLYPRLYPIHHSLISNENNELQKLDSVGIPYQITMQFSENNNDNTLLSSNLPELPVISRFWLNSSIACSGERILSDGIYILENGKEIYIYIGSQVDSNIINDLFGVDNINTDNFNKISLITENIEMDVSKMNIRSRISNIIQQIRTDRFSISTYMPIIIVSNHSQKLESKLKALLVEDPYGYETSYVDFLCNVHKLVQSKLVDS</sequence>
<dbReference type="AlphaFoldDB" id="A0AAV9Y3F9"/>
<dbReference type="Pfam" id="PF04811">
    <property type="entry name" value="Sec23_trunk"/>
    <property type="match status" value="1"/>
</dbReference>
<feature type="domain" description="Sec23/Sec24 beta-sandwich" evidence="8">
    <location>
        <begin position="600"/>
        <end position="689"/>
    </location>
</feature>
<evidence type="ECO:0000259" key="8">
    <source>
        <dbReference type="Pfam" id="PF08033"/>
    </source>
</evidence>
<dbReference type="Gene3D" id="1.20.120.730">
    <property type="entry name" value="Sec23/Sec24 helical domain"/>
    <property type="match status" value="2"/>
</dbReference>
<accession>A0AAV9Y3F9</accession>
<dbReference type="InterPro" id="IPR050550">
    <property type="entry name" value="SEC23_SEC24_subfamily"/>
</dbReference>
<feature type="domain" description="Sec23/Sec24 trunk" evidence="6">
    <location>
        <begin position="324"/>
        <end position="578"/>
    </location>
</feature>
<comment type="similarity">
    <text evidence="1">Belongs to the SEC23/SEC24 family. SEC24 subfamily.</text>
</comment>
<dbReference type="SUPFAM" id="SSF82754">
    <property type="entry name" value="C-terminal, gelsolin-like domain of Sec23/24"/>
    <property type="match status" value="1"/>
</dbReference>
<dbReference type="Gene3D" id="2.30.30.380">
    <property type="entry name" value="Zn-finger domain of Sec23/24"/>
    <property type="match status" value="1"/>
</dbReference>
<evidence type="ECO:0000259" key="7">
    <source>
        <dbReference type="Pfam" id="PF04815"/>
    </source>
</evidence>
<dbReference type="SUPFAM" id="SSF53300">
    <property type="entry name" value="vWA-like"/>
    <property type="match status" value="1"/>
</dbReference>
<dbReference type="Proteomes" id="UP001311799">
    <property type="component" value="Unassembled WGS sequence"/>
</dbReference>
<dbReference type="InterPro" id="IPR006895">
    <property type="entry name" value="Znf_Sec23_Sec24"/>
</dbReference>
<dbReference type="PANTHER" id="PTHR13803:SF4">
    <property type="entry name" value="SECRETORY 24CD, ISOFORM C"/>
    <property type="match status" value="1"/>
</dbReference>
<evidence type="ECO:0000313" key="9">
    <source>
        <dbReference type="EMBL" id="KAK6591205.1"/>
    </source>
</evidence>
<dbReference type="EMBL" id="JAWDEY010000001">
    <property type="protein sequence ID" value="KAK6591205.1"/>
    <property type="molecule type" value="Genomic_DNA"/>
</dbReference>
<proteinExistence type="inferred from homology"/>